<proteinExistence type="predicted"/>
<dbReference type="Proteomes" id="UP001595555">
    <property type="component" value="Unassembled WGS sequence"/>
</dbReference>
<evidence type="ECO:0000256" key="1">
    <source>
        <dbReference type="SAM" id="SignalP"/>
    </source>
</evidence>
<feature type="domain" description="Sialidase" evidence="2">
    <location>
        <begin position="87"/>
        <end position="372"/>
    </location>
</feature>
<evidence type="ECO:0000313" key="4">
    <source>
        <dbReference type="Proteomes" id="UP001595555"/>
    </source>
</evidence>
<evidence type="ECO:0000313" key="3">
    <source>
        <dbReference type="EMBL" id="MFC3114020.1"/>
    </source>
</evidence>
<dbReference type="GO" id="GO:0016798">
    <property type="term" value="F:hydrolase activity, acting on glycosyl bonds"/>
    <property type="evidence" value="ECO:0007669"/>
    <property type="project" value="UniProtKB-KW"/>
</dbReference>
<dbReference type="PANTHER" id="PTHR43752:SF2">
    <property type="entry name" value="BNR_ASP-BOX REPEAT FAMILY PROTEIN"/>
    <property type="match status" value="1"/>
</dbReference>
<comment type="caution">
    <text evidence="3">The sequence shown here is derived from an EMBL/GenBank/DDBJ whole genome shotgun (WGS) entry which is preliminary data.</text>
</comment>
<evidence type="ECO:0000259" key="2">
    <source>
        <dbReference type="Pfam" id="PF13088"/>
    </source>
</evidence>
<organism evidence="3 4">
    <name type="scientific">Cellvibrio fontiphilus</name>
    <dbReference type="NCBI Taxonomy" id="1815559"/>
    <lineage>
        <taxon>Bacteria</taxon>
        <taxon>Pseudomonadati</taxon>
        <taxon>Pseudomonadota</taxon>
        <taxon>Gammaproteobacteria</taxon>
        <taxon>Cellvibrionales</taxon>
        <taxon>Cellvibrionaceae</taxon>
        <taxon>Cellvibrio</taxon>
    </lineage>
</organism>
<feature type="signal peptide" evidence="1">
    <location>
        <begin position="1"/>
        <end position="23"/>
    </location>
</feature>
<keyword evidence="3" id="KW-0326">Glycosidase</keyword>
<keyword evidence="1" id="KW-0732">Signal</keyword>
<dbReference type="EMBL" id="JBHRTF010000001">
    <property type="protein sequence ID" value="MFC3114020.1"/>
    <property type="molecule type" value="Genomic_DNA"/>
</dbReference>
<dbReference type="RefSeq" id="WP_378114966.1">
    <property type="nucleotide sequence ID" value="NZ_JBHRTF010000001.1"/>
</dbReference>
<dbReference type="InterPro" id="IPR036278">
    <property type="entry name" value="Sialidase_sf"/>
</dbReference>
<keyword evidence="4" id="KW-1185">Reference proteome</keyword>
<accession>A0ABV7FBU3</accession>
<dbReference type="CDD" id="cd15482">
    <property type="entry name" value="Sialidase_non-viral"/>
    <property type="match status" value="1"/>
</dbReference>
<dbReference type="Gene3D" id="2.120.10.10">
    <property type="match status" value="1"/>
</dbReference>
<name>A0ABV7FBU3_9GAMM</name>
<dbReference type="SUPFAM" id="SSF50939">
    <property type="entry name" value="Sialidases"/>
    <property type="match status" value="1"/>
</dbReference>
<keyword evidence="3" id="KW-0378">Hydrolase</keyword>
<dbReference type="Pfam" id="PF13088">
    <property type="entry name" value="BNR_2"/>
    <property type="match status" value="1"/>
</dbReference>
<protein>
    <submittedName>
        <fullName evidence="3">Sialidase family protein</fullName>
        <ecNumber evidence="3">3.2.1.-</ecNumber>
    </submittedName>
</protein>
<sequence>MQPTSGLKIIIASALVLLSAACAIKNTTTNTTNNTALLVVDEVFDNTQPDTLGLQKPAQLKHHSVFKAKAGSAQYNHGAVLFAFNSELLIQWQSSQQDEDAPETKILYSRSRDGSEWSAPQELVAARTNALVTNGGWWSYGNTLVAFINVWPQGLQPKAGFVEYITSRDGIHWSAPKPLRDFDGNAVAGIIEQDLKQLPNGRILTAIHAPPGLIAKPFYTDDPTGLSGWMQGEMENLPHQPGISRELEPSWFLTKQMNPVMVFRDQGSSFALLAASSSDKGKTWSNPVITNMPDSRAKQSAGNLPDGRAFLINNPSGNKNRAPLTITLSEDGQRFDKAYLLRSESELPPMRYAGKYKRTGYSYPKSIVWNNRVWVSYAVNKEDIEVTSVAVGNL</sequence>
<dbReference type="PANTHER" id="PTHR43752">
    <property type="entry name" value="BNR/ASP-BOX REPEAT FAMILY PROTEIN"/>
    <property type="match status" value="1"/>
</dbReference>
<dbReference type="InterPro" id="IPR011040">
    <property type="entry name" value="Sialidase"/>
</dbReference>
<gene>
    <name evidence="3" type="ORF">ACFODX_00525</name>
</gene>
<dbReference type="EC" id="3.2.1.-" evidence="3"/>
<feature type="chain" id="PRO_5045297504" evidence="1">
    <location>
        <begin position="24"/>
        <end position="394"/>
    </location>
</feature>
<reference evidence="4" key="1">
    <citation type="journal article" date="2019" name="Int. J. Syst. Evol. Microbiol.">
        <title>The Global Catalogue of Microorganisms (GCM) 10K type strain sequencing project: providing services to taxonomists for standard genome sequencing and annotation.</title>
        <authorList>
            <consortium name="The Broad Institute Genomics Platform"/>
            <consortium name="The Broad Institute Genome Sequencing Center for Infectious Disease"/>
            <person name="Wu L."/>
            <person name="Ma J."/>
        </authorList>
    </citation>
    <scope>NUCLEOTIDE SEQUENCE [LARGE SCALE GENOMIC DNA]</scope>
    <source>
        <strain evidence="4">KCTC 52237</strain>
    </source>
</reference>